<dbReference type="GO" id="GO:0008270">
    <property type="term" value="F:zinc ion binding"/>
    <property type="evidence" value="ECO:0007669"/>
    <property type="project" value="UniProtKB-UniRule"/>
</dbReference>
<protein>
    <recommendedName>
        <fullName evidence="6">4-deoxy-L-threo-5-hexosulose-uronate ketol-isomerase</fullName>
        <ecNumber evidence="6">5.3.1.17</ecNumber>
    </recommendedName>
    <alternativeName>
        <fullName evidence="6">5-keto-4-deoxyuronate isomerase</fullName>
    </alternativeName>
    <alternativeName>
        <fullName evidence="6">DKI isomerase</fullName>
    </alternativeName>
</protein>
<feature type="binding site" evidence="6">
    <location>
        <position position="202"/>
    </location>
    <ligand>
        <name>Zn(2+)</name>
        <dbReference type="ChEBI" id="CHEBI:29105"/>
    </ligand>
</feature>
<comment type="cofactor">
    <cofactor evidence="6">
        <name>Zn(2+)</name>
        <dbReference type="ChEBI" id="CHEBI:29105"/>
    </cofactor>
    <text evidence="6">Binds 1 zinc ion per subunit.</text>
</comment>
<dbReference type="PIRSF" id="PIRSF006625">
    <property type="entry name" value="KduI"/>
    <property type="match status" value="1"/>
</dbReference>
<dbReference type="AlphaFoldDB" id="A0A089LVE8"/>
<evidence type="ECO:0000256" key="5">
    <source>
        <dbReference type="ARBA" id="ARBA00023235"/>
    </source>
</evidence>
<evidence type="ECO:0000256" key="6">
    <source>
        <dbReference type="HAMAP-Rule" id="MF_00687"/>
    </source>
</evidence>
<comment type="function">
    <text evidence="6">Catalyzes the isomerization of 5-dehydro-4-deoxy-D-glucuronate to 3-deoxy-D-glycero-2,5-hexodiulosonate.</text>
</comment>
<proteinExistence type="inferred from homology"/>
<dbReference type="Gene3D" id="2.60.120.520">
    <property type="entry name" value="pectin degrading enzyme 5-keto 4- deoxyuronate isomerase, domain 1"/>
    <property type="match status" value="1"/>
</dbReference>
<dbReference type="EMBL" id="CP009286">
    <property type="protein sequence ID" value="AIQ65491.1"/>
    <property type="molecule type" value="Genomic_DNA"/>
</dbReference>
<evidence type="ECO:0000256" key="1">
    <source>
        <dbReference type="ARBA" id="ARBA00000552"/>
    </source>
</evidence>
<keyword evidence="3 6" id="KW-0479">Metal-binding</keyword>
<evidence type="ECO:0000256" key="4">
    <source>
        <dbReference type="ARBA" id="ARBA00022833"/>
    </source>
</evidence>
<evidence type="ECO:0000256" key="2">
    <source>
        <dbReference type="ARBA" id="ARBA00008086"/>
    </source>
</evidence>
<dbReference type="InterPro" id="IPR021120">
    <property type="entry name" value="KduI/IolB_isomerase"/>
</dbReference>
<dbReference type="KEGG" id="pste:PSTEL_22620"/>
<dbReference type="HOGENOM" id="CLU_062609_0_0_9"/>
<dbReference type="NCBIfam" id="NF002091">
    <property type="entry name" value="PRK00924.1"/>
    <property type="match status" value="1"/>
</dbReference>
<dbReference type="CDD" id="cd20491">
    <property type="entry name" value="cupin_KduI_C"/>
    <property type="match status" value="1"/>
</dbReference>
<sequence length="277" mass="31082">MERRFASHPNEVKQFDTGRLRQEFHVPVLFAADELKLVLTHEDRMIVGGAMPVKEPVVLATDLKELGVTYFLERRELGIINVGGKGTVVADGAEYELNAKECLYVGAGTKDVQFKSADSANPAKFYLNSAPAHKTYPTVKATLESSEFADLGDIKNSNERSIHRLIHANGIQSCQLVMGLTQLKPGNMWNTMPAHTHPRRMEAYFYFELPEDAVVVHLMGEPKETRHIIMRNEEAVISPSWSIHSGVGTSNYTFIWSMAGDNIRYDDMDPVSMKELQ</sequence>
<dbReference type="PANTHER" id="PTHR38461">
    <property type="entry name" value="4-DEOXY-L-THREO-5-HEXOSULOSE-URONATE KETOL-ISOMERASE"/>
    <property type="match status" value="1"/>
</dbReference>
<dbReference type="GO" id="GO:0045490">
    <property type="term" value="P:pectin catabolic process"/>
    <property type="evidence" value="ECO:0007669"/>
    <property type="project" value="UniProtKB-UniRule"/>
</dbReference>
<dbReference type="InterPro" id="IPR014710">
    <property type="entry name" value="RmlC-like_jellyroll"/>
</dbReference>
<feature type="binding site" evidence="6">
    <location>
        <position position="195"/>
    </location>
    <ligand>
        <name>Zn(2+)</name>
        <dbReference type="ChEBI" id="CHEBI:29105"/>
    </ligand>
</feature>
<dbReference type="HAMAP" id="MF_00687">
    <property type="entry name" value="KduI"/>
    <property type="match status" value="1"/>
</dbReference>
<dbReference type="SUPFAM" id="SSF51182">
    <property type="entry name" value="RmlC-like cupins"/>
    <property type="match status" value="1"/>
</dbReference>
<dbReference type="Pfam" id="PF04962">
    <property type="entry name" value="KduI"/>
    <property type="match status" value="1"/>
</dbReference>
<comment type="pathway">
    <text evidence="6">Glycan metabolism; pectin degradation; 2-dehydro-3-deoxy-D-gluconate from pectin: step 4/5.</text>
</comment>
<organism evidence="7 8">
    <name type="scientific">Paenibacillus stellifer</name>
    <dbReference type="NCBI Taxonomy" id="169760"/>
    <lineage>
        <taxon>Bacteria</taxon>
        <taxon>Bacillati</taxon>
        <taxon>Bacillota</taxon>
        <taxon>Bacilli</taxon>
        <taxon>Bacillales</taxon>
        <taxon>Paenibacillaceae</taxon>
        <taxon>Paenibacillus</taxon>
    </lineage>
</organism>
<comment type="catalytic activity">
    <reaction evidence="1 6">
        <text>5-dehydro-4-deoxy-D-glucuronate = 3-deoxy-D-glycero-2,5-hexodiulosonate</text>
        <dbReference type="Rhea" id="RHEA:23896"/>
        <dbReference type="ChEBI" id="CHEBI:17117"/>
        <dbReference type="ChEBI" id="CHEBI:29071"/>
        <dbReference type="EC" id="5.3.1.17"/>
    </reaction>
</comment>
<keyword evidence="4 6" id="KW-0862">Zinc</keyword>
<evidence type="ECO:0000256" key="3">
    <source>
        <dbReference type="ARBA" id="ARBA00022723"/>
    </source>
</evidence>
<dbReference type="InterPro" id="IPR007045">
    <property type="entry name" value="KduI"/>
</dbReference>
<accession>A0A089LVE8</accession>
<dbReference type="GO" id="GO:0008697">
    <property type="term" value="F:4-deoxy-L-threo-5-hexosulose-uronate ketol-isomerase activity"/>
    <property type="evidence" value="ECO:0007669"/>
    <property type="project" value="UniProtKB-UniRule"/>
</dbReference>
<dbReference type="Gene3D" id="2.60.120.10">
    <property type="entry name" value="Jelly Rolls"/>
    <property type="match status" value="1"/>
</dbReference>
<dbReference type="OrthoDB" id="9770644at2"/>
<dbReference type="Proteomes" id="UP000029507">
    <property type="component" value="Chromosome"/>
</dbReference>
<dbReference type="GO" id="GO:0019698">
    <property type="term" value="P:D-galacturonate catabolic process"/>
    <property type="evidence" value="ECO:0007669"/>
    <property type="project" value="TreeGrafter"/>
</dbReference>
<comment type="similarity">
    <text evidence="2 6">Belongs to the KduI family.</text>
</comment>
<dbReference type="InterPro" id="IPR011051">
    <property type="entry name" value="RmlC_Cupin_sf"/>
</dbReference>
<gene>
    <name evidence="6" type="primary">kduI</name>
    <name evidence="7" type="ORF">PSTEL_22620</name>
</gene>
<dbReference type="STRING" id="169760.PSTEL_22620"/>
<dbReference type="CDD" id="cd20294">
    <property type="entry name" value="cupin_KduI_N"/>
    <property type="match status" value="1"/>
</dbReference>
<keyword evidence="5 6" id="KW-0413">Isomerase</keyword>
<evidence type="ECO:0000313" key="7">
    <source>
        <dbReference type="EMBL" id="AIQ65491.1"/>
    </source>
</evidence>
<keyword evidence="8" id="KW-1185">Reference proteome</keyword>
<feature type="binding site" evidence="6">
    <location>
        <position position="244"/>
    </location>
    <ligand>
        <name>Zn(2+)</name>
        <dbReference type="ChEBI" id="CHEBI:29105"/>
    </ligand>
</feature>
<dbReference type="RefSeq" id="WP_038698599.1">
    <property type="nucleotide sequence ID" value="NZ_CP009286.1"/>
</dbReference>
<name>A0A089LVE8_9BACL</name>
<dbReference type="UniPathway" id="UPA00545">
    <property type="reaction ID" value="UER00826"/>
</dbReference>
<dbReference type="EC" id="5.3.1.17" evidence="6"/>
<reference evidence="7 8" key="1">
    <citation type="submission" date="2014-08" db="EMBL/GenBank/DDBJ databases">
        <title>Comparative genomics of the Paenibacillus odorifer group.</title>
        <authorList>
            <person name="den Bakker H.C."/>
            <person name="Tsai Y.-C."/>
            <person name="Martin N."/>
            <person name="Korlach J."/>
            <person name="Wiedmann M."/>
        </authorList>
    </citation>
    <scope>NUCLEOTIDE SEQUENCE [LARGE SCALE GENOMIC DNA]</scope>
    <source>
        <strain evidence="7 8">DSM 14472</strain>
    </source>
</reference>
<dbReference type="GO" id="GO:0042840">
    <property type="term" value="P:D-glucuronate catabolic process"/>
    <property type="evidence" value="ECO:0007669"/>
    <property type="project" value="TreeGrafter"/>
</dbReference>
<dbReference type="InterPro" id="IPR027449">
    <property type="entry name" value="KduI_N"/>
</dbReference>
<evidence type="ECO:0000313" key="8">
    <source>
        <dbReference type="Proteomes" id="UP000029507"/>
    </source>
</evidence>
<dbReference type="PANTHER" id="PTHR38461:SF1">
    <property type="entry name" value="4-DEOXY-L-THREO-5-HEXOSULOSE-URONATE KETOL-ISOMERASE"/>
    <property type="match status" value="1"/>
</dbReference>
<feature type="binding site" evidence="6">
    <location>
        <position position="197"/>
    </location>
    <ligand>
        <name>Zn(2+)</name>
        <dbReference type="ChEBI" id="CHEBI:29105"/>
    </ligand>
</feature>